<dbReference type="Pfam" id="PF00535">
    <property type="entry name" value="Glycos_transf_2"/>
    <property type="match status" value="1"/>
</dbReference>
<evidence type="ECO:0000256" key="1">
    <source>
        <dbReference type="ARBA" id="ARBA00004236"/>
    </source>
</evidence>
<dbReference type="PANTHER" id="PTHR43646:SF2">
    <property type="entry name" value="GLYCOSYLTRANSFERASE 2-LIKE DOMAIN-CONTAINING PROTEIN"/>
    <property type="match status" value="1"/>
</dbReference>
<keyword evidence="2" id="KW-1003">Cell membrane</keyword>
<gene>
    <name evidence="7" type="ORF">HY544_00285</name>
</gene>
<evidence type="ECO:0000313" key="7">
    <source>
        <dbReference type="EMBL" id="MBI4209934.1"/>
    </source>
</evidence>
<dbReference type="SUPFAM" id="SSF53448">
    <property type="entry name" value="Nucleotide-diphospho-sugar transferases"/>
    <property type="match status" value="1"/>
</dbReference>
<keyword evidence="4" id="KW-0808">Transferase</keyword>
<keyword evidence="5" id="KW-0472">Membrane</keyword>
<name>A0A8T3YHD9_9ARCH</name>
<dbReference type="AlphaFoldDB" id="A0A8T3YHD9"/>
<dbReference type="GO" id="GO:0005886">
    <property type="term" value="C:plasma membrane"/>
    <property type="evidence" value="ECO:0007669"/>
    <property type="project" value="UniProtKB-SubCell"/>
</dbReference>
<dbReference type="Proteomes" id="UP000732298">
    <property type="component" value="Unassembled WGS sequence"/>
</dbReference>
<dbReference type="Gene3D" id="3.90.550.10">
    <property type="entry name" value="Spore Coat Polysaccharide Biosynthesis Protein SpsA, Chain A"/>
    <property type="match status" value="1"/>
</dbReference>
<feature type="domain" description="Glycosyltransferase 2-like" evidence="6">
    <location>
        <begin position="4"/>
        <end position="158"/>
    </location>
</feature>
<evidence type="ECO:0000256" key="2">
    <source>
        <dbReference type="ARBA" id="ARBA00022475"/>
    </source>
</evidence>
<accession>A0A8T3YHD9</accession>
<dbReference type="EMBL" id="JACQPB010000002">
    <property type="protein sequence ID" value="MBI4209934.1"/>
    <property type="molecule type" value="Genomic_DNA"/>
</dbReference>
<proteinExistence type="predicted"/>
<evidence type="ECO:0000256" key="3">
    <source>
        <dbReference type="ARBA" id="ARBA00022676"/>
    </source>
</evidence>
<comment type="subcellular location">
    <subcellularLocation>
        <location evidence="1">Cell membrane</location>
    </subcellularLocation>
</comment>
<sequence length="234" mass="26147">MLISIVIPALNEENYIERTLKSARAQRTSHEIELIVGDGFSTDRTVEIAKKYADMIVLEKNRSAAWQRQAGARVANGEIIAFTDADAELPPDWVEKIVAEFSRDESLAMVYSPVGFFDMSGFEDSVSRFSFEFYASAFAFAGLHSPSGANMAVRKGLFEIAGGFDTSLSTCEDIDLARRLGSFGSLKFFRRNIVRVSPRRVKAVGYLNYAIYHIDNLIRFSLTGKSKNVYVPVR</sequence>
<protein>
    <submittedName>
        <fullName evidence="7">Glycosyltransferase</fullName>
    </submittedName>
</protein>
<comment type="caution">
    <text evidence="7">The sequence shown here is derived from an EMBL/GenBank/DDBJ whole genome shotgun (WGS) entry which is preliminary data.</text>
</comment>
<dbReference type="GO" id="GO:0016757">
    <property type="term" value="F:glycosyltransferase activity"/>
    <property type="evidence" value="ECO:0007669"/>
    <property type="project" value="UniProtKB-KW"/>
</dbReference>
<dbReference type="PANTHER" id="PTHR43646">
    <property type="entry name" value="GLYCOSYLTRANSFERASE"/>
    <property type="match status" value="1"/>
</dbReference>
<evidence type="ECO:0000256" key="5">
    <source>
        <dbReference type="ARBA" id="ARBA00023136"/>
    </source>
</evidence>
<reference evidence="7" key="1">
    <citation type="submission" date="2020-07" db="EMBL/GenBank/DDBJ databases">
        <title>Huge and variable diversity of episymbiotic CPR bacteria and DPANN archaea in groundwater ecosystems.</title>
        <authorList>
            <person name="He C.Y."/>
            <person name="Keren R."/>
            <person name="Whittaker M."/>
            <person name="Farag I.F."/>
            <person name="Doudna J."/>
            <person name="Cate J.H.D."/>
            <person name="Banfield J.F."/>
        </authorList>
    </citation>
    <scope>NUCLEOTIDE SEQUENCE</scope>
    <source>
        <strain evidence="7">NC_groundwater_1296_Ag_S-0.2um_52_80</strain>
    </source>
</reference>
<dbReference type="InterPro" id="IPR029044">
    <property type="entry name" value="Nucleotide-diphossugar_trans"/>
</dbReference>
<organism evidence="7 8">
    <name type="scientific">Candidatus Iainarchaeum sp</name>
    <dbReference type="NCBI Taxonomy" id="3101447"/>
    <lineage>
        <taxon>Archaea</taxon>
        <taxon>Candidatus Iainarchaeota</taxon>
        <taxon>Candidatus Iainarchaeia</taxon>
        <taxon>Candidatus Iainarchaeales</taxon>
        <taxon>Candidatus Iainarchaeaceae</taxon>
        <taxon>Candidatus Iainarchaeum</taxon>
    </lineage>
</organism>
<evidence type="ECO:0000313" key="8">
    <source>
        <dbReference type="Proteomes" id="UP000732298"/>
    </source>
</evidence>
<keyword evidence="3" id="KW-0328">Glycosyltransferase</keyword>
<dbReference type="InterPro" id="IPR001173">
    <property type="entry name" value="Glyco_trans_2-like"/>
</dbReference>
<evidence type="ECO:0000256" key="4">
    <source>
        <dbReference type="ARBA" id="ARBA00022679"/>
    </source>
</evidence>
<evidence type="ECO:0000259" key="6">
    <source>
        <dbReference type="Pfam" id="PF00535"/>
    </source>
</evidence>